<dbReference type="SUPFAM" id="SSF117281">
    <property type="entry name" value="Kelch motif"/>
    <property type="match status" value="1"/>
</dbReference>
<evidence type="ECO:0000313" key="1">
    <source>
        <dbReference type="EMBL" id="VFQ95768.1"/>
    </source>
</evidence>
<dbReference type="Proteomes" id="UP000595140">
    <property type="component" value="Unassembled WGS sequence"/>
</dbReference>
<proteinExistence type="predicted"/>
<reference evidence="1 2" key="1">
    <citation type="submission" date="2018-04" db="EMBL/GenBank/DDBJ databases">
        <authorList>
            <person name="Vogel A."/>
        </authorList>
    </citation>
    <scope>NUCLEOTIDE SEQUENCE [LARGE SCALE GENOMIC DNA]</scope>
</reference>
<evidence type="ECO:0008006" key="3">
    <source>
        <dbReference type="Google" id="ProtNLM"/>
    </source>
</evidence>
<keyword evidence="2" id="KW-1185">Reference proteome</keyword>
<protein>
    <recommendedName>
        <fullName evidence="3">F-box associated domain-containing protein</fullName>
    </recommendedName>
</protein>
<sequence length="335" mass="38235">MEKTREEERGNRESWVGKDKVLVQTRGEGRTSDFWVVDLRDNKVMKLGGRVGLLWDHNIPHGLIAVDSVIYAIGRYKPDSICCPKEEEEGIYHHDHTGTSFLDLADPSGRWKGIGGMLISNRPFPCCASLSDKIFVFGAKASKAHLNLGEFYDKKKNCWEAIPSPPLIRRDAFRHCRPVICDPKHNRILVHFSYISSLYAYYPEDGHRWVCLNDHMPPWDGEPAPYLLDNVLYLISYKDNCITAFDICTKEHLEVSWSSCSPFGPHELAQLTSPCMIYLGDNIMCVYPYAPSSFEYYRFQVCRVSNQQQGVLITPLSTHLFPFQGPRTPINTVAL</sequence>
<gene>
    <name evidence="1" type="ORF">CCAM_LOCUS37544</name>
</gene>
<dbReference type="Gene3D" id="2.120.10.80">
    <property type="entry name" value="Kelch-type beta propeller"/>
    <property type="match status" value="1"/>
</dbReference>
<dbReference type="EMBL" id="OOIL02005667">
    <property type="protein sequence ID" value="VFQ95768.1"/>
    <property type="molecule type" value="Genomic_DNA"/>
</dbReference>
<dbReference type="AlphaFoldDB" id="A0A484N6A6"/>
<dbReference type="InterPro" id="IPR015915">
    <property type="entry name" value="Kelch-typ_b-propeller"/>
</dbReference>
<evidence type="ECO:0000313" key="2">
    <source>
        <dbReference type="Proteomes" id="UP000595140"/>
    </source>
</evidence>
<accession>A0A484N6A6</accession>
<name>A0A484N6A6_9ASTE</name>
<organism evidence="1 2">
    <name type="scientific">Cuscuta campestris</name>
    <dbReference type="NCBI Taxonomy" id="132261"/>
    <lineage>
        <taxon>Eukaryota</taxon>
        <taxon>Viridiplantae</taxon>
        <taxon>Streptophyta</taxon>
        <taxon>Embryophyta</taxon>
        <taxon>Tracheophyta</taxon>
        <taxon>Spermatophyta</taxon>
        <taxon>Magnoliopsida</taxon>
        <taxon>eudicotyledons</taxon>
        <taxon>Gunneridae</taxon>
        <taxon>Pentapetalae</taxon>
        <taxon>asterids</taxon>
        <taxon>lamiids</taxon>
        <taxon>Solanales</taxon>
        <taxon>Convolvulaceae</taxon>
        <taxon>Cuscuteae</taxon>
        <taxon>Cuscuta</taxon>
        <taxon>Cuscuta subgen. Grammica</taxon>
        <taxon>Cuscuta sect. Cleistogrammica</taxon>
    </lineage>
</organism>